<dbReference type="InterPro" id="IPR011333">
    <property type="entry name" value="SKP1/BTB/POZ_sf"/>
</dbReference>
<sequence>MDDEIIILNVGGVKFETTRNSLIAHPETTLGNLFNPKNSEALKPIYPGEYYRTGEILWDDELSKSKEFPVSKRAIDLEIEYFKIPINSEKRAARNLQQGVTILDKFCAKLIPFINEAINRFVSEVSVSYWETCDACSCEPFSNYENGDWYKEFMKQGCGLLKKEKVVNAIEKRLKSHFPSIKVNSTSSLYMGSHYNLVISDFLDMDSILENFE</sequence>
<dbReference type="EMBL" id="CAJVPZ010001638">
    <property type="protein sequence ID" value="CAG8496763.1"/>
    <property type="molecule type" value="Genomic_DNA"/>
</dbReference>
<protein>
    <submittedName>
        <fullName evidence="1">10088_t:CDS:1</fullName>
    </submittedName>
</protein>
<dbReference type="SUPFAM" id="SSF54695">
    <property type="entry name" value="POZ domain"/>
    <property type="match status" value="1"/>
</dbReference>
<comment type="caution">
    <text evidence="1">The sequence shown here is derived from an EMBL/GenBank/DDBJ whole genome shotgun (WGS) entry which is preliminary data.</text>
</comment>
<gene>
    <name evidence="1" type="ORF">RFULGI_LOCUS2243</name>
</gene>
<accession>A0A9N9EX79</accession>
<organism evidence="1 2">
    <name type="scientific">Racocetra fulgida</name>
    <dbReference type="NCBI Taxonomy" id="60492"/>
    <lineage>
        <taxon>Eukaryota</taxon>
        <taxon>Fungi</taxon>
        <taxon>Fungi incertae sedis</taxon>
        <taxon>Mucoromycota</taxon>
        <taxon>Glomeromycotina</taxon>
        <taxon>Glomeromycetes</taxon>
        <taxon>Diversisporales</taxon>
        <taxon>Gigasporaceae</taxon>
        <taxon>Racocetra</taxon>
    </lineage>
</organism>
<dbReference type="OrthoDB" id="10025005at2759"/>
<dbReference type="Proteomes" id="UP000789396">
    <property type="component" value="Unassembled WGS sequence"/>
</dbReference>
<dbReference type="Gene3D" id="3.30.710.10">
    <property type="entry name" value="Potassium Channel Kv1.1, Chain A"/>
    <property type="match status" value="1"/>
</dbReference>
<evidence type="ECO:0000313" key="2">
    <source>
        <dbReference type="Proteomes" id="UP000789396"/>
    </source>
</evidence>
<dbReference type="AlphaFoldDB" id="A0A9N9EX79"/>
<name>A0A9N9EX79_9GLOM</name>
<reference evidence="1" key="1">
    <citation type="submission" date="2021-06" db="EMBL/GenBank/DDBJ databases">
        <authorList>
            <person name="Kallberg Y."/>
            <person name="Tangrot J."/>
            <person name="Rosling A."/>
        </authorList>
    </citation>
    <scope>NUCLEOTIDE SEQUENCE</scope>
    <source>
        <strain evidence="1">IN212</strain>
    </source>
</reference>
<evidence type="ECO:0000313" key="1">
    <source>
        <dbReference type="EMBL" id="CAG8496763.1"/>
    </source>
</evidence>
<proteinExistence type="predicted"/>
<keyword evidence="2" id="KW-1185">Reference proteome</keyword>